<keyword evidence="8 10" id="KW-1133">Transmembrane helix</keyword>
<dbReference type="Pfam" id="PF00664">
    <property type="entry name" value="ABC_membrane"/>
    <property type="match status" value="1"/>
</dbReference>
<dbReference type="Gene3D" id="1.20.1560.10">
    <property type="entry name" value="ABC transporter type 1, transmembrane domain"/>
    <property type="match status" value="1"/>
</dbReference>
<evidence type="ECO:0000256" key="8">
    <source>
        <dbReference type="ARBA" id="ARBA00022989"/>
    </source>
</evidence>
<proteinExistence type="predicted"/>
<evidence type="ECO:0000256" key="7">
    <source>
        <dbReference type="ARBA" id="ARBA00022840"/>
    </source>
</evidence>
<comment type="subcellular location">
    <subcellularLocation>
        <location evidence="1">Cell membrane</location>
        <topology evidence="1">Multi-pass membrane protein</topology>
    </subcellularLocation>
</comment>
<dbReference type="InterPro" id="IPR003439">
    <property type="entry name" value="ABC_transporter-like_ATP-bd"/>
</dbReference>
<evidence type="ECO:0000313" key="14">
    <source>
        <dbReference type="Proteomes" id="UP000183997"/>
    </source>
</evidence>
<dbReference type="SUPFAM" id="SSF90123">
    <property type="entry name" value="ABC transporter transmembrane region"/>
    <property type="match status" value="1"/>
</dbReference>
<feature type="transmembrane region" description="Helical" evidence="10">
    <location>
        <begin position="442"/>
        <end position="469"/>
    </location>
</feature>
<feature type="transmembrane region" description="Helical" evidence="10">
    <location>
        <begin position="187"/>
        <end position="211"/>
    </location>
</feature>
<keyword evidence="6" id="KW-0788">Thiol protease</keyword>
<evidence type="ECO:0000259" key="12">
    <source>
        <dbReference type="PROSITE" id="PS50929"/>
    </source>
</evidence>
<dbReference type="GO" id="GO:0005524">
    <property type="term" value="F:ATP binding"/>
    <property type="evidence" value="ECO:0007669"/>
    <property type="project" value="UniProtKB-KW"/>
</dbReference>
<evidence type="ECO:0000256" key="1">
    <source>
        <dbReference type="ARBA" id="ARBA00004651"/>
    </source>
</evidence>
<evidence type="ECO:0000256" key="2">
    <source>
        <dbReference type="ARBA" id="ARBA00022448"/>
    </source>
</evidence>
<feature type="transmembrane region" description="Helical" evidence="10">
    <location>
        <begin position="297"/>
        <end position="321"/>
    </location>
</feature>
<evidence type="ECO:0000259" key="11">
    <source>
        <dbReference type="PROSITE" id="PS50893"/>
    </source>
</evidence>
<sequence>MKKTEEVLRNKVKKANDDTLMNSGLTKLANTLNFKVPRDMATEEVLIDNLLFKACAAVGKAKKIIILPSPGLRKGNAASKDLLGDIARASQMRTRKIILKENWWQEDNGALLAYREADGQPVALLPVSPVKYKLYDPADDSQVMVDQVVAETLQAQADTFYRPLPPKVVGYKDLLRYLADGIWKSDAVTVLAMGLLGGLLGALTPVVTGIIFDSVIPDGEKVLLSQIGFLLIAIALTTFAFNLTRSFALHRIEGRTEADLQAAVWDRLLSLPVPFFKEYTAGELAGRAMGISAIRSILSGAAVNSLVSGIFAVFYFILLFYYSGKLALIATAIVALIMAVSLLFGWLQIRYERQLIDLNNTLSGKVFGLLTGISKIKTSGAEKRAFHQWAGDFSQVRKVTYRKETLGNKMAVFNAMMNIIATGFIFFALIKLNGINLGAGKFIAFHAAFSSYLGAMLEVSGVILQLNIIKPLYERTKPILETLPEFDQEKTDPGELAGNIEISHVNFRYHPAGPLILDDVVLEIKQGDYVGIVGSSGSGKSTLFRLLLGFEKAESGQIFYDQHDLGNVDIRSIRRQLGVVLQSGQLMYGSIFDNIVAANPGLTIDNAWQAARMAGMEEDIKSMPMGMHTMVSEDGGTLSGGQRQRLLITRAIISRPKIIYFDEATSALDNKTQKIVSESLAGLGATRVVIAHRLSTIANCNKIFVMDKGRIVEQGSYQELFDQGGLFTQLVKRQLA</sequence>
<protein>
    <submittedName>
        <fullName evidence="13">ATP-binding cassette, subfamily C</fullName>
    </submittedName>
</protein>
<evidence type="ECO:0000256" key="4">
    <source>
        <dbReference type="ARBA" id="ARBA00022692"/>
    </source>
</evidence>
<keyword evidence="7 13" id="KW-0067">ATP-binding</keyword>
<dbReference type="SUPFAM" id="SSF52540">
    <property type="entry name" value="P-loop containing nucleoside triphosphate hydrolases"/>
    <property type="match status" value="1"/>
</dbReference>
<keyword evidence="6" id="KW-0378">Hydrolase</keyword>
<keyword evidence="5" id="KW-0547">Nucleotide-binding</keyword>
<dbReference type="EMBL" id="FRAR01000005">
    <property type="protein sequence ID" value="SHJ99515.1"/>
    <property type="molecule type" value="Genomic_DNA"/>
</dbReference>
<accession>A0A1M6NV13</accession>
<evidence type="ECO:0000256" key="10">
    <source>
        <dbReference type="SAM" id="Phobius"/>
    </source>
</evidence>
<dbReference type="FunFam" id="3.40.50.300:FF:000299">
    <property type="entry name" value="ABC transporter ATP-binding protein/permease"/>
    <property type="match status" value="1"/>
</dbReference>
<dbReference type="InterPro" id="IPR039421">
    <property type="entry name" value="Type_1_exporter"/>
</dbReference>
<keyword evidence="14" id="KW-1185">Reference proteome</keyword>
<gene>
    <name evidence="13" type="ORF">SAMN02745123_00274</name>
</gene>
<evidence type="ECO:0000313" key="13">
    <source>
        <dbReference type="EMBL" id="SHJ99515.1"/>
    </source>
</evidence>
<dbReference type="InterPro" id="IPR011527">
    <property type="entry name" value="ABC1_TM_dom"/>
</dbReference>
<dbReference type="Gene3D" id="3.40.50.300">
    <property type="entry name" value="P-loop containing nucleotide triphosphate hydrolases"/>
    <property type="match status" value="1"/>
</dbReference>
<evidence type="ECO:0000256" key="3">
    <source>
        <dbReference type="ARBA" id="ARBA00022475"/>
    </source>
</evidence>
<dbReference type="GO" id="GO:0034040">
    <property type="term" value="F:ATPase-coupled lipid transmembrane transporter activity"/>
    <property type="evidence" value="ECO:0007669"/>
    <property type="project" value="TreeGrafter"/>
</dbReference>
<dbReference type="InterPro" id="IPR027417">
    <property type="entry name" value="P-loop_NTPase"/>
</dbReference>
<dbReference type="PROSITE" id="PS50893">
    <property type="entry name" value="ABC_TRANSPORTER_2"/>
    <property type="match status" value="1"/>
</dbReference>
<dbReference type="PROSITE" id="PS50929">
    <property type="entry name" value="ABC_TM1F"/>
    <property type="match status" value="1"/>
</dbReference>
<dbReference type="AlphaFoldDB" id="A0A1M6NV13"/>
<keyword evidence="4 10" id="KW-0812">Transmembrane</keyword>
<dbReference type="STRING" id="1121421.SAMN02745123_00274"/>
<organism evidence="13 14">
    <name type="scientific">Desulforamulus aeronauticus DSM 10349</name>
    <dbReference type="NCBI Taxonomy" id="1121421"/>
    <lineage>
        <taxon>Bacteria</taxon>
        <taxon>Bacillati</taxon>
        <taxon>Bacillota</taxon>
        <taxon>Clostridia</taxon>
        <taxon>Eubacteriales</taxon>
        <taxon>Peptococcaceae</taxon>
        <taxon>Desulforamulus</taxon>
    </lineage>
</organism>
<keyword evidence="3" id="KW-1003">Cell membrane</keyword>
<feature type="transmembrane region" description="Helical" evidence="10">
    <location>
        <begin position="223"/>
        <end position="243"/>
    </location>
</feature>
<dbReference type="GO" id="GO:0016887">
    <property type="term" value="F:ATP hydrolysis activity"/>
    <property type="evidence" value="ECO:0007669"/>
    <property type="project" value="InterPro"/>
</dbReference>
<feature type="transmembrane region" description="Helical" evidence="10">
    <location>
        <begin position="327"/>
        <end position="347"/>
    </location>
</feature>
<feature type="domain" description="ABC transporter" evidence="11">
    <location>
        <begin position="500"/>
        <end position="733"/>
    </location>
</feature>
<feature type="domain" description="ABC transmembrane type-1" evidence="12">
    <location>
        <begin position="188"/>
        <end position="466"/>
    </location>
</feature>
<dbReference type="OrthoDB" id="9771903at2"/>
<dbReference type="GO" id="GO:0008234">
    <property type="term" value="F:cysteine-type peptidase activity"/>
    <property type="evidence" value="ECO:0007669"/>
    <property type="project" value="UniProtKB-KW"/>
</dbReference>
<keyword evidence="6" id="KW-0645">Protease</keyword>
<dbReference type="PANTHER" id="PTHR24221:SF654">
    <property type="entry name" value="ATP-BINDING CASSETTE SUB-FAMILY B MEMBER 6"/>
    <property type="match status" value="1"/>
</dbReference>
<evidence type="ECO:0000256" key="6">
    <source>
        <dbReference type="ARBA" id="ARBA00022807"/>
    </source>
</evidence>
<dbReference type="InterPro" id="IPR003593">
    <property type="entry name" value="AAA+_ATPase"/>
</dbReference>
<dbReference type="InterPro" id="IPR036640">
    <property type="entry name" value="ABC1_TM_sf"/>
</dbReference>
<dbReference type="Pfam" id="PF00005">
    <property type="entry name" value="ABC_tran"/>
    <property type="match status" value="1"/>
</dbReference>
<dbReference type="RefSeq" id="WP_072910494.1">
    <property type="nucleotide sequence ID" value="NZ_FRAR01000005.1"/>
</dbReference>
<dbReference type="PANTHER" id="PTHR24221">
    <property type="entry name" value="ATP-BINDING CASSETTE SUB-FAMILY B"/>
    <property type="match status" value="1"/>
</dbReference>
<evidence type="ECO:0000256" key="9">
    <source>
        <dbReference type="ARBA" id="ARBA00023136"/>
    </source>
</evidence>
<dbReference type="GO" id="GO:0140359">
    <property type="term" value="F:ABC-type transporter activity"/>
    <property type="evidence" value="ECO:0007669"/>
    <property type="project" value="InterPro"/>
</dbReference>
<name>A0A1M6NV13_9FIRM</name>
<evidence type="ECO:0000256" key="5">
    <source>
        <dbReference type="ARBA" id="ARBA00022741"/>
    </source>
</evidence>
<dbReference type="Proteomes" id="UP000183997">
    <property type="component" value="Unassembled WGS sequence"/>
</dbReference>
<feature type="transmembrane region" description="Helical" evidence="10">
    <location>
        <begin position="411"/>
        <end position="430"/>
    </location>
</feature>
<keyword evidence="2" id="KW-0813">Transport</keyword>
<dbReference type="InterPro" id="IPR022515">
    <property type="entry name" value="NHPM_micro_ABC2"/>
</dbReference>
<dbReference type="GO" id="GO:0005886">
    <property type="term" value="C:plasma membrane"/>
    <property type="evidence" value="ECO:0007669"/>
    <property type="project" value="UniProtKB-SubCell"/>
</dbReference>
<dbReference type="NCBIfam" id="TIGR03797">
    <property type="entry name" value="NHLM_micro_ABC2"/>
    <property type="match status" value="1"/>
</dbReference>
<dbReference type="SMART" id="SM00382">
    <property type="entry name" value="AAA"/>
    <property type="match status" value="1"/>
</dbReference>
<keyword evidence="9 10" id="KW-0472">Membrane</keyword>
<reference evidence="14" key="1">
    <citation type="submission" date="2016-11" db="EMBL/GenBank/DDBJ databases">
        <authorList>
            <person name="Varghese N."/>
            <person name="Submissions S."/>
        </authorList>
    </citation>
    <scope>NUCLEOTIDE SEQUENCE [LARGE SCALE GENOMIC DNA]</scope>
    <source>
        <strain evidence="14">DSM 10349</strain>
    </source>
</reference>